<sequence>MKTIKFYIAAALLFAAVKSTNAQSTDPEFGVKAGVSFPTLRGGVSGISNQSNKMGLNAGVFARVGGDFYFQPEVNFVSFKSTYTFQGAAYEAKFRQLNVPLMVGYKLLNAEDLSLRVSAGPDLSYNLNKPAAPAGTAYKKFTAGGVVNAGVDIGGVSFDARYSLGLTSANKELDQKTGLFSVAVGFKF</sequence>
<dbReference type="Pfam" id="PF13568">
    <property type="entry name" value="OMP_b-brl_2"/>
    <property type="match status" value="1"/>
</dbReference>
<dbReference type="Proteomes" id="UP000240912">
    <property type="component" value="Unassembled WGS sequence"/>
</dbReference>
<gene>
    <name evidence="3" type="ORF">C7T94_13560</name>
</gene>
<proteinExistence type="predicted"/>
<feature type="domain" description="Outer membrane protein beta-barrel" evidence="2">
    <location>
        <begin position="22"/>
        <end position="168"/>
    </location>
</feature>
<comment type="caution">
    <text evidence="3">The sequence shown here is derived from an EMBL/GenBank/DDBJ whole genome shotgun (WGS) entry which is preliminary data.</text>
</comment>
<dbReference type="InterPro" id="IPR025665">
    <property type="entry name" value="Beta-barrel_OMP_2"/>
</dbReference>
<protein>
    <submittedName>
        <fullName evidence="3">PorT family protein</fullName>
    </submittedName>
</protein>
<dbReference type="RefSeq" id="WP_107215827.1">
    <property type="nucleotide sequence ID" value="NZ_KZ686269.1"/>
</dbReference>
<keyword evidence="1" id="KW-0732">Signal</keyword>
<dbReference type="OrthoDB" id="1001536at2"/>
<keyword evidence="4" id="KW-1185">Reference proteome</keyword>
<reference evidence="3 4" key="1">
    <citation type="submission" date="2018-03" db="EMBL/GenBank/DDBJ databases">
        <authorList>
            <person name="Keele B.F."/>
        </authorList>
    </citation>
    <scope>NUCLEOTIDE SEQUENCE [LARGE SCALE GENOMIC DNA]</scope>
    <source>
        <strain evidence="3 4">YL28-9</strain>
    </source>
</reference>
<evidence type="ECO:0000259" key="2">
    <source>
        <dbReference type="Pfam" id="PF13568"/>
    </source>
</evidence>
<feature type="chain" id="PRO_5015734443" evidence="1">
    <location>
        <begin position="23"/>
        <end position="188"/>
    </location>
</feature>
<organism evidence="3 4">
    <name type="scientific">Pedobacter yulinensis</name>
    <dbReference type="NCBI Taxonomy" id="2126353"/>
    <lineage>
        <taxon>Bacteria</taxon>
        <taxon>Pseudomonadati</taxon>
        <taxon>Bacteroidota</taxon>
        <taxon>Sphingobacteriia</taxon>
        <taxon>Sphingobacteriales</taxon>
        <taxon>Sphingobacteriaceae</taxon>
        <taxon>Pedobacter</taxon>
    </lineage>
</organism>
<evidence type="ECO:0000256" key="1">
    <source>
        <dbReference type="SAM" id="SignalP"/>
    </source>
</evidence>
<feature type="signal peptide" evidence="1">
    <location>
        <begin position="1"/>
        <end position="22"/>
    </location>
</feature>
<accession>A0A2T3HM98</accession>
<dbReference type="EMBL" id="PYLS01000005">
    <property type="protein sequence ID" value="PST83565.1"/>
    <property type="molecule type" value="Genomic_DNA"/>
</dbReference>
<name>A0A2T3HM98_9SPHI</name>
<evidence type="ECO:0000313" key="3">
    <source>
        <dbReference type="EMBL" id="PST83565.1"/>
    </source>
</evidence>
<dbReference type="AlphaFoldDB" id="A0A2T3HM98"/>
<evidence type="ECO:0000313" key="4">
    <source>
        <dbReference type="Proteomes" id="UP000240912"/>
    </source>
</evidence>